<protein>
    <submittedName>
        <fullName evidence="1">Uncharacterized protein</fullName>
    </submittedName>
</protein>
<accession>A0ACB6QIE9</accession>
<feature type="non-terminal residue" evidence="1">
    <location>
        <position position="1"/>
    </location>
</feature>
<sequence>RACDSCKRRKVRCDASIPCANCRISHLDCAYTIPQRKRGPRMLPRSPIQASPAPQTPASMPPTPTMAPTPMMTVTTADGFASWEPADVDLPAIASPDSARSPRGIQDGLAVSLQAVLPSLNLLQVVTYCIDLYMQYTFPTAPLVHEPTLRANAALFFSDALPNPHHDAANEQERVALLRGFALVTAVCASVASVMPNSLIPYRHLLVKPFLHASRETLRSFEDYDLEHPNSASMVIRVFHSTALQHMTGKHGAAWHVQGQATLIAQTLHLYSEERLPRVDPVESKLLRLNFWHMYASDHVAAAFRDRTALLLEPLFYGGLTLQPDSGQEAPLVDPSKPWYDEAFEDRLLAGFHLFRRVSLSAAKLVLEIRKCAQVQGEQDRARLAQDYFEYTGLLDDLPHWLYVSNLETSDDDSEGVRFQKRSFWVQRCTILVTFHCFRLVILRQSTQSRMADITGLADDPLVLSMKNIEMISDFLQTLDDIPFIYLQVKGEPTVERIRRVGTILLELRLTTSNDAIRKRARTYGRRLLDILAMLNSKASDDLD</sequence>
<feature type="non-terminal residue" evidence="1">
    <location>
        <position position="544"/>
    </location>
</feature>
<organism evidence="1 2">
    <name type="scientific">Lindgomyces ingoldianus</name>
    <dbReference type="NCBI Taxonomy" id="673940"/>
    <lineage>
        <taxon>Eukaryota</taxon>
        <taxon>Fungi</taxon>
        <taxon>Dikarya</taxon>
        <taxon>Ascomycota</taxon>
        <taxon>Pezizomycotina</taxon>
        <taxon>Dothideomycetes</taxon>
        <taxon>Pleosporomycetidae</taxon>
        <taxon>Pleosporales</taxon>
        <taxon>Lindgomycetaceae</taxon>
        <taxon>Lindgomyces</taxon>
    </lineage>
</organism>
<keyword evidence="2" id="KW-1185">Reference proteome</keyword>
<gene>
    <name evidence="1" type="ORF">BDR25DRAFT_205149</name>
</gene>
<reference evidence="1" key="1">
    <citation type="journal article" date="2020" name="Stud. Mycol.">
        <title>101 Dothideomycetes genomes: a test case for predicting lifestyles and emergence of pathogens.</title>
        <authorList>
            <person name="Haridas S."/>
            <person name="Albert R."/>
            <person name="Binder M."/>
            <person name="Bloem J."/>
            <person name="Labutti K."/>
            <person name="Salamov A."/>
            <person name="Andreopoulos B."/>
            <person name="Baker S."/>
            <person name="Barry K."/>
            <person name="Bills G."/>
            <person name="Bluhm B."/>
            <person name="Cannon C."/>
            <person name="Castanera R."/>
            <person name="Culley D."/>
            <person name="Daum C."/>
            <person name="Ezra D."/>
            <person name="Gonzalez J."/>
            <person name="Henrissat B."/>
            <person name="Kuo A."/>
            <person name="Liang C."/>
            <person name="Lipzen A."/>
            <person name="Lutzoni F."/>
            <person name="Magnuson J."/>
            <person name="Mondo S."/>
            <person name="Nolan M."/>
            <person name="Ohm R."/>
            <person name="Pangilinan J."/>
            <person name="Park H.-J."/>
            <person name="Ramirez L."/>
            <person name="Alfaro M."/>
            <person name="Sun H."/>
            <person name="Tritt A."/>
            <person name="Yoshinaga Y."/>
            <person name="Zwiers L.-H."/>
            <person name="Turgeon B."/>
            <person name="Goodwin S."/>
            <person name="Spatafora J."/>
            <person name="Crous P."/>
            <person name="Grigoriev I."/>
        </authorList>
    </citation>
    <scope>NUCLEOTIDE SEQUENCE</scope>
    <source>
        <strain evidence="1">ATCC 200398</strain>
    </source>
</reference>
<evidence type="ECO:0000313" key="2">
    <source>
        <dbReference type="Proteomes" id="UP000799755"/>
    </source>
</evidence>
<dbReference type="Proteomes" id="UP000799755">
    <property type="component" value="Unassembled WGS sequence"/>
</dbReference>
<proteinExistence type="predicted"/>
<name>A0ACB6QIE9_9PLEO</name>
<comment type="caution">
    <text evidence="1">The sequence shown here is derived from an EMBL/GenBank/DDBJ whole genome shotgun (WGS) entry which is preliminary data.</text>
</comment>
<evidence type="ECO:0000313" key="1">
    <source>
        <dbReference type="EMBL" id="KAF2466652.1"/>
    </source>
</evidence>
<dbReference type="EMBL" id="MU003524">
    <property type="protein sequence ID" value="KAF2466652.1"/>
    <property type="molecule type" value="Genomic_DNA"/>
</dbReference>